<dbReference type="AlphaFoldDB" id="A0A846QJK2"/>
<proteinExistence type="predicted"/>
<evidence type="ECO:0000256" key="2">
    <source>
        <dbReference type="ARBA" id="ARBA00023125"/>
    </source>
</evidence>
<sequence length="246" mass="26689">MSGRRGTARDKTTARGEATRQLLLDEGGRLFARKGYDGVSTRDIAAASGVNLASIAYHFGGKAGLYHAVLEDIFENMERAGRPLVATALAGVADARGDADELARVTWRFVHDFLAWSLGNSRNFWAVDFLQREVMRGSDTMERFYASVVGPVYEAGSELCAAAHNGVLSHEERALRGHALVSMCMGFVRGQRVVLKRTGWETFTPQRVAVTARGVADAALRMLGLPPVDPAFVEMVECGGIAEERA</sequence>
<dbReference type="RefSeq" id="WP_167940319.1">
    <property type="nucleotide sequence ID" value="NZ_JAATJA010000001.1"/>
</dbReference>
<dbReference type="GO" id="GO:0000976">
    <property type="term" value="F:transcription cis-regulatory region binding"/>
    <property type="evidence" value="ECO:0007669"/>
    <property type="project" value="TreeGrafter"/>
</dbReference>
<evidence type="ECO:0000256" key="4">
    <source>
        <dbReference type="PROSITE-ProRule" id="PRU00335"/>
    </source>
</evidence>
<dbReference type="Gene3D" id="1.10.10.60">
    <property type="entry name" value="Homeodomain-like"/>
    <property type="match status" value="1"/>
</dbReference>
<dbReference type="Pfam" id="PF09209">
    <property type="entry name" value="CecR_C"/>
    <property type="match status" value="1"/>
</dbReference>
<dbReference type="InterPro" id="IPR050109">
    <property type="entry name" value="HTH-type_TetR-like_transc_reg"/>
</dbReference>
<dbReference type="InterPro" id="IPR009057">
    <property type="entry name" value="Homeodomain-like_sf"/>
</dbReference>
<keyword evidence="3" id="KW-0804">Transcription</keyword>
<dbReference type="Gene3D" id="1.10.357.10">
    <property type="entry name" value="Tetracycline Repressor, domain 2"/>
    <property type="match status" value="1"/>
</dbReference>
<dbReference type="InterPro" id="IPR015292">
    <property type="entry name" value="Tscrpt_reg_YbiH_C"/>
</dbReference>
<evidence type="ECO:0000313" key="7">
    <source>
        <dbReference type="Proteomes" id="UP000580856"/>
    </source>
</evidence>
<dbReference type="PANTHER" id="PTHR30055:SF234">
    <property type="entry name" value="HTH-TYPE TRANSCRIPTIONAL REGULATOR BETI"/>
    <property type="match status" value="1"/>
</dbReference>
<feature type="DNA-binding region" description="H-T-H motif" evidence="4">
    <location>
        <begin position="40"/>
        <end position="59"/>
    </location>
</feature>
<dbReference type="GO" id="GO:0003700">
    <property type="term" value="F:DNA-binding transcription factor activity"/>
    <property type="evidence" value="ECO:0007669"/>
    <property type="project" value="TreeGrafter"/>
</dbReference>
<comment type="caution">
    <text evidence="6">The sequence shown here is derived from an EMBL/GenBank/DDBJ whole genome shotgun (WGS) entry which is preliminary data.</text>
</comment>
<dbReference type="SUPFAM" id="SSF46689">
    <property type="entry name" value="Homeodomain-like"/>
    <property type="match status" value="1"/>
</dbReference>
<keyword evidence="1" id="KW-0805">Transcription regulation</keyword>
<dbReference type="PRINTS" id="PR00455">
    <property type="entry name" value="HTHTETR"/>
</dbReference>
<evidence type="ECO:0000256" key="3">
    <source>
        <dbReference type="ARBA" id="ARBA00023163"/>
    </source>
</evidence>
<dbReference type="InterPro" id="IPR036271">
    <property type="entry name" value="Tet_transcr_reg_TetR-rel_C_sf"/>
</dbReference>
<evidence type="ECO:0000256" key="1">
    <source>
        <dbReference type="ARBA" id="ARBA00023015"/>
    </source>
</evidence>
<dbReference type="Pfam" id="PF00440">
    <property type="entry name" value="TetR_N"/>
    <property type="match status" value="1"/>
</dbReference>
<feature type="domain" description="HTH tetR-type" evidence="5">
    <location>
        <begin position="17"/>
        <end position="77"/>
    </location>
</feature>
<keyword evidence="2 4" id="KW-0238">DNA-binding</keyword>
<gene>
    <name evidence="6" type="ORF">GGQ74_000890</name>
</gene>
<keyword evidence="7" id="KW-1185">Reference proteome</keyword>
<organism evidence="6 7">
    <name type="scientific">Desulfobaculum xiamenense</name>
    <dbReference type="NCBI Taxonomy" id="995050"/>
    <lineage>
        <taxon>Bacteria</taxon>
        <taxon>Pseudomonadati</taxon>
        <taxon>Thermodesulfobacteriota</taxon>
        <taxon>Desulfovibrionia</taxon>
        <taxon>Desulfovibrionales</taxon>
        <taxon>Desulfovibrionaceae</taxon>
        <taxon>Desulfobaculum</taxon>
    </lineage>
</organism>
<dbReference type="Proteomes" id="UP000580856">
    <property type="component" value="Unassembled WGS sequence"/>
</dbReference>
<dbReference type="PROSITE" id="PS50977">
    <property type="entry name" value="HTH_TETR_2"/>
    <property type="match status" value="1"/>
</dbReference>
<protein>
    <submittedName>
        <fullName evidence="6">AcrR family transcriptional regulator</fullName>
    </submittedName>
</protein>
<evidence type="ECO:0000259" key="5">
    <source>
        <dbReference type="PROSITE" id="PS50977"/>
    </source>
</evidence>
<accession>A0A846QJK2</accession>
<evidence type="ECO:0000313" key="6">
    <source>
        <dbReference type="EMBL" id="NJB67250.1"/>
    </source>
</evidence>
<name>A0A846QJK2_9BACT</name>
<dbReference type="InterPro" id="IPR001647">
    <property type="entry name" value="HTH_TetR"/>
</dbReference>
<dbReference type="PANTHER" id="PTHR30055">
    <property type="entry name" value="HTH-TYPE TRANSCRIPTIONAL REGULATOR RUTR"/>
    <property type="match status" value="1"/>
</dbReference>
<dbReference type="EMBL" id="JAATJA010000001">
    <property type="protein sequence ID" value="NJB67250.1"/>
    <property type="molecule type" value="Genomic_DNA"/>
</dbReference>
<reference evidence="6 7" key="1">
    <citation type="submission" date="2020-03" db="EMBL/GenBank/DDBJ databases">
        <title>Genomic Encyclopedia of Type Strains, Phase IV (KMG-IV): sequencing the most valuable type-strain genomes for metagenomic binning, comparative biology and taxonomic classification.</title>
        <authorList>
            <person name="Goeker M."/>
        </authorList>
    </citation>
    <scope>NUCLEOTIDE SEQUENCE [LARGE SCALE GENOMIC DNA]</scope>
    <source>
        <strain evidence="6 7">DSM 24233</strain>
    </source>
</reference>
<dbReference type="SUPFAM" id="SSF48498">
    <property type="entry name" value="Tetracyclin repressor-like, C-terminal domain"/>
    <property type="match status" value="1"/>
</dbReference>